<dbReference type="GO" id="GO:0003341">
    <property type="term" value="P:cilium movement"/>
    <property type="evidence" value="ECO:0007669"/>
    <property type="project" value="InterPro"/>
</dbReference>
<feature type="coiled-coil region" evidence="1">
    <location>
        <begin position="311"/>
        <end position="371"/>
    </location>
</feature>
<dbReference type="EMBL" id="LR899014">
    <property type="protein sequence ID" value="CAD7093462.1"/>
    <property type="molecule type" value="Genomic_DNA"/>
</dbReference>
<dbReference type="GO" id="GO:0035253">
    <property type="term" value="C:ciliary rootlet"/>
    <property type="evidence" value="ECO:0007669"/>
    <property type="project" value="TreeGrafter"/>
</dbReference>
<reference evidence="2 3" key="1">
    <citation type="submission" date="2020-11" db="EMBL/GenBank/DDBJ databases">
        <authorList>
            <person name="Wallbank WR R."/>
            <person name="Pardo Diaz C."/>
            <person name="Kozak K."/>
            <person name="Martin S."/>
            <person name="Jiggins C."/>
            <person name="Moest M."/>
            <person name="Warren A I."/>
            <person name="Generalovic N T."/>
            <person name="Byers J.R.P. K."/>
            <person name="Montejo-Kovacevich G."/>
            <person name="Yen C E."/>
        </authorList>
    </citation>
    <scope>NUCLEOTIDE SEQUENCE [LARGE SCALE GENOMIC DNA]</scope>
</reference>
<dbReference type="GO" id="GO:0097542">
    <property type="term" value="C:ciliary tip"/>
    <property type="evidence" value="ECO:0007669"/>
    <property type="project" value="TreeGrafter"/>
</dbReference>
<dbReference type="OMA" id="DQLKKHY"/>
<accession>A0A7R8V7I1</accession>
<dbReference type="Proteomes" id="UP000594454">
    <property type="component" value="Chromosome 6"/>
</dbReference>
<dbReference type="AlphaFoldDB" id="A0A7R8V7I1"/>
<dbReference type="GO" id="GO:0036064">
    <property type="term" value="C:ciliary basal body"/>
    <property type="evidence" value="ECO:0007669"/>
    <property type="project" value="TreeGrafter"/>
</dbReference>
<sequence>MKMQDDIEPYVPRAPKHHALFGEGYVRNHFFIDSKWTPSSRVAQYRCMVDVLEKHKAFNFAQGVGNRRKQAKALNSLKKECSDGRTKLKTALYGDAQRIRNLLRKHKELRRLYQNMPIQMIAENINQRTFVKRKELDRLTYKKNQMSKKYEGTLLELSKLQDRVKYQNEFTLPEEIVAKEFHMELKNSQTRLRALKTVTRAYSTIRHALYQDAIYYGPALSSLQDDINEQANFIKQVIHLGRPALGKIANLVTEYDILEEQTRKTMQERLLTLLAARQKSASSGSELKKLVRKDSDFEIFPNRYDRETPSMTSLKKNLEDIEKVMKQVKQVTLCARAREVYPRMKKQIRDNEQLEKKVERKQLEKDFVQDKDKRAELLIESLKYNVTEESNARKDRIKELHELILEQKKSHDDMVKHTKERGEVMCYLQYSIYQIVDGLRHVSESLGTTRREYPNADLRLPLLQFSAYTPKAFPPSPFEKNPEKLLRGIKDRVQLLMNVYRQKKNDQEIIEANKEYHKSYLRSLLLVAAPEEKSMEALPLIEEEERGDPSVPTRKQIKAMSEKIVEEKMKQED</sequence>
<dbReference type="GO" id="GO:0036158">
    <property type="term" value="P:outer dynein arm assembly"/>
    <property type="evidence" value="ECO:0007669"/>
    <property type="project" value="InterPro"/>
</dbReference>
<evidence type="ECO:0000256" key="1">
    <source>
        <dbReference type="SAM" id="Coils"/>
    </source>
</evidence>
<dbReference type="OrthoDB" id="7447178at2759"/>
<keyword evidence="3" id="KW-1185">Reference proteome</keyword>
<dbReference type="PANTHER" id="PTHR46518:SF1">
    <property type="entry name" value="OUTER DYNEIN ARM-DOCKING COMPLEX SUBUNIT 3"/>
    <property type="match status" value="1"/>
</dbReference>
<name>A0A7R8V7I1_HERIL</name>
<dbReference type="PANTHER" id="PTHR46518">
    <property type="entry name" value="COILED-COIL DOMAIN-CONTAINING PROTEIN 151"/>
    <property type="match status" value="1"/>
</dbReference>
<evidence type="ECO:0000313" key="3">
    <source>
        <dbReference type="Proteomes" id="UP000594454"/>
    </source>
</evidence>
<evidence type="ECO:0000313" key="2">
    <source>
        <dbReference type="EMBL" id="CAD7093462.1"/>
    </source>
</evidence>
<protein>
    <submittedName>
        <fullName evidence="2">Uncharacterized protein</fullName>
    </submittedName>
</protein>
<organism evidence="2 3">
    <name type="scientific">Hermetia illucens</name>
    <name type="common">Black soldier fly</name>
    <dbReference type="NCBI Taxonomy" id="343691"/>
    <lineage>
        <taxon>Eukaryota</taxon>
        <taxon>Metazoa</taxon>
        <taxon>Ecdysozoa</taxon>
        <taxon>Arthropoda</taxon>
        <taxon>Hexapoda</taxon>
        <taxon>Insecta</taxon>
        <taxon>Pterygota</taxon>
        <taxon>Neoptera</taxon>
        <taxon>Endopterygota</taxon>
        <taxon>Diptera</taxon>
        <taxon>Brachycera</taxon>
        <taxon>Stratiomyomorpha</taxon>
        <taxon>Stratiomyidae</taxon>
        <taxon>Hermetiinae</taxon>
        <taxon>Hermetia</taxon>
    </lineage>
</organism>
<dbReference type="InParanoid" id="A0A7R8V7I1"/>
<keyword evidence="1" id="KW-0175">Coiled coil</keyword>
<gene>
    <name evidence="2" type="ORF">HERILL_LOCUS15743</name>
</gene>
<dbReference type="InterPro" id="IPR033192">
    <property type="entry name" value="ODAD3"/>
</dbReference>
<proteinExistence type="predicted"/>